<reference evidence="3 4" key="1">
    <citation type="journal article" date="2023" name="Int. J. Syst. Evol. Microbiol.">
        <title>Sellimonas catena sp. nov., isolated from human faeces.</title>
        <authorList>
            <person name="Hisatomi A."/>
            <person name="Ohkuma M."/>
            <person name="Sakamoto M."/>
        </authorList>
    </citation>
    <scope>NUCLEOTIDE SEQUENCE [LARGE SCALE GENOMIC DNA]</scope>
    <source>
        <strain evidence="3 4">12EGH17</strain>
    </source>
</reference>
<protein>
    <submittedName>
        <fullName evidence="3">Sporulation sigma-E factor-processing peptidase</fullName>
    </submittedName>
</protein>
<accession>A0A9W6C6Q4</accession>
<feature type="transmembrane region" description="Helical" evidence="2">
    <location>
        <begin position="91"/>
        <end position="112"/>
    </location>
</feature>
<evidence type="ECO:0000256" key="1">
    <source>
        <dbReference type="PIRSR" id="PIRSR018571-1"/>
    </source>
</evidence>
<comment type="caution">
    <text evidence="3">The sequence shown here is derived from an EMBL/GenBank/DDBJ whole genome shotgun (WGS) entry which is preliminary data.</text>
</comment>
<dbReference type="GO" id="GO:0004190">
    <property type="term" value="F:aspartic-type endopeptidase activity"/>
    <property type="evidence" value="ECO:0007669"/>
    <property type="project" value="InterPro"/>
</dbReference>
<gene>
    <name evidence="3" type="ORF">Selli1_19860</name>
</gene>
<dbReference type="EMBL" id="BSBO01000019">
    <property type="protein sequence ID" value="GLG04812.1"/>
    <property type="molecule type" value="Genomic_DNA"/>
</dbReference>
<dbReference type="AlphaFoldDB" id="A0A9W6C6Q4"/>
<proteinExistence type="predicted"/>
<dbReference type="GO" id="GO:0006508">
    <property type="term" value="P:proteolysis"/>
    <property type="evidence" value="ECO:0007669"/>
    <property type="project" value="InterPro"/>
</dbReference>
<feature type="transmembrane region" description="Helical" evidence="2">
    <location>
        <begin position="38"/>
        <end position="57"/>
    </location>
</feature>
<dbReference type="GO" id="GO:0030436">
    <property type="term" value="P:asexual sporulation"/>
    <property type="evidence" value="ECO:0007669"/>
    <property type="project" value="InterPro"/>
</dbReference>
<feature type="active site" evidence="1">
    <location>
        <position position="165"/>
    </location>
</feature>
<feature type="transmembrane region" description="Helical" evidence="2">
    <location>
        <begin position="118"/>
        <end position="136"/>
    </location>
</feature>
<dbReference type="Proteomes" id="UP001145145">
    <property type="component" value="Unassembled WGS sequence"/>
</dbReference>
<dbReference type="Pfam" id="PF03419">
    <property type="entry name" value="Peptidase_U4"/>
    <property type="match status" value="1"/>
</dbReference>
<name>A0A9W6C6Q4_9FIRM</name>
<feature type="transmembrane region" description="Helical" evidence="2">
    <location>
        <begin position="6"/>
        <end position="26"/>
    </location>
</feature>
<keyword evidence="2" id="KW-0812">Transmembrane</keyword>
<organism evidence="3 4">
    <name type="scientific">Sellimonas catena</name>
    <dbReference type="NCBI Taxonomy" id="2994035"/>
    <lineage>
        <taxon>Bacteria</taxon>
        <taxon>Bacillati</taxon>
        <taxon>Bacillota</taxon>
        <taxon>Clostridia</taxon>
        <taxon>Lachnospirales</taxon>
        <taxon>Lachnospiraceae</taxon>
        <taxon>Sellimonas</taxon>
    </lineage>
</organism>
<evidence type="ECO:0000313" key="3">
    <source>
        <dbReference type="EMBL" id="GLG04812.1"/>
    </source>
</evidence>
<sequence length="262" mass="30064">MYYEIYMDVFFLVNFMMDYLLLAAVCRMLAGDFRRRRVLPGAVLGSLLTCLTTMLPVPGFVKLLLYHVAVNTVMLKTAIPVHGMREFVKAFFMLYGGGFLLGGIFSFFGQYIRTGSLFFLFAVVSYELMQAVWAFWRQMQRQNQYTCELLVEQSGRKVRLKGLIDTGNSLTDPLTGQPVCIVEREAVESLMESTQKRRYIGFRSVGNEHARLLLVQFDSLYLPGKEKKQICDIWIGISDTRISTDGTYRILVNPDIFRRGCK</sequence>
<keyword evidence="2" id="KW-1133">Transmembrane helix</keyword>
<keyword evidence="4" id="KW-1185">Reference proteome</keyword>
<evidence type="ECO:0000256" key="2">
    <source>
        <dbReference type="SAM" id="Phobius"/>
    </source>
</evidence>
<dbReference type="PIRSF" id="PIRSF018571">
    <property type="entry name" value="SpoIIGA"/>
    <property type="match status" value="1"/>
</dbReference>
<dbReference type="InterPro" id="IPR005081">
    <property type="entry name" value="SpoIIGA"/>
</dbReference>
<evidence type="ECO:0000313" key="4">
    <source>
        <dbReference type="Proteomes" id="UP001145145"/>
    </source>
</evidence>
<dbReference type="RefSeq" id="WP_281872923.1">
    <property type="nucleotide sequence ID" value="NZ_BSBO01000019.1"/>
</dbReference>
<keyword evidence="2" id="KW-0472">Membrane</keyword>